<dbReference type="EMBL" id="JBHSML010000012">
    <property type="protein sequence ID" value="MFC5517928.1"/>
    <property type="molecule type" value="Genomic_DNA"/>
</dbReference>
<keyword evidence="6 8" id="KW-0472">Membrane</keyword>
<keyword evidence="7 8" id="KW-0464">Manganese</keyword>
<feature type="transmembrane region" description="Helical" evidence="8">
    <location>
        <begin position="132"/>
        <end position="152"/>
    </location>
</feature>
<evidence type="ECO:0000256" key="7">
    <source>
        <dbReference type="ARBA" id="ARBA00023211"/>
    </source>
</evidence>
<keyword evidence="2 8" id="KW-1003">Cell membrane</keyword>
<comment type="caution">
    <text evidence="9">The sequence shown here is derived from an EMBL/GenBank/DDBJ whole genome shotgun (WGS) entry which is preliminary data.</text>
</comment>
<dbReference type="InterPro" id="IPR022929">
    <property type="entry name" value="Put_MntP"/>
</dbReference>
<organism evidence="9 10">
    <name type="scientific">Kaistia terrae</name>
    <dbReference type="NCBI Taxonomy" id="537017"/>
    <lineage>
        <taxon>Bacteria</taxon>
        <taxon>Pseudomonadati</taxon>
        <taxon>Pseudomonadota</taxon>
        <taxon>Alphaproteobacteria</taxon>
        <taxon>Hyphomicrobiales</taxon>
        <taxon>Kaistiaceae</taxon>
        <taxon>Kaistia</taxon>
    </lineage>
</organism>
<keyword evidence="1 8" id="KW-0813">Transport</keyword>
<feature type="transmembrane region" description="Helical" evidence="8">
    <location>
        <begin position="71"/>
        <end position="89"/>
    </location>
</feature>
<feature type="transmembrane region" description="Helical" evidence="8">
    <location>
        <begin position="39"/>
        <end position="65"/>
    </location>
</feature>
<evidence type="ECO:0000256" key="2">
    <source>
        <dbReference type="ARBA" id="ARBA00022475"/>
    </source>
</evidence>
<evidence type="ECO:0000313" key="10">
    <source>
        <dbReference type="Proteomes" id="UP001596150"/>
    </source>
</evidence>
<dbReference type="Proteomes" id="UP001596150">
    <property type="component" value="Unassembled WGS sequence"/>
</dbReference>
<dbReference type="PANTHER" id="PTHR35529">
    <property type="entry name" value="MANGANESE EFFLUX PUMP MNTP-RELATED"/>
    <property type="match status" value="1"/>
</dbReference>
<evidence type="ECO:0000256" key="8">
    <source>
        <dbReference type="HAMAP-Rule" id="MF_01521"/>
    </source>
</evidence>
<comment type="similarity">
    <text evidence="8">Belongs to the MntP (TC 9.B.29) family.</text>
</comment>
<name>A0ABW0Q0P7_9HYPH</name>
<feature type="transmembrane region" description="Helical" evidence="8">
    <location>
        <begin position="164"/>
        <end position="182"/>
    </location>
</feature>
<proteinExistence type="inferred from homology"/>
<gene>
    <name evidence="8" type="primary">mntP</name>
    <name evidence="9" type="ORF">ACFPP9_19265</name>
</gene>
<feature type="transmembrane region" description="Helical" evidence="8">
    <location>
        <begin position="101"/>
        <end position="126"/>
    </location>
</feature>
<reference evidence="10" key="1">
    <citation type="journal article" date="2019" name="Int. J. Syst. Evol. Microbiol.">
        <title>The Global Catalogue of Microorganisms (GCM) 10K type strain sequencing project: providing services to taxonomists for standard genome sequencing and annotation.</title>
        <authorList>
            <consortium name="The Broad Institute Genomics Platform"/>
            <consortium name="The Broad Institute Genome Sequencing Center for Infectious Disease"/>
            <person name="Wu L."/>
            <person name="Ma J."/>
        </authorList>
    </citation>
    <scope>NUCLEOTIDE SEQUENCE [LARGE SCALE GENOMIC DNA]</scope>
    <source>
        <strain evidence="10">KACC 12633</strain>
    </source>
</reference>
<evidence type="ECO:0000256" key="6">
    <source>
        <dbReference type="ARBA" id="ARBA00023136"/>
    </source>
</evidence>
<evidence type="ECO:0000313" key="9">
    <source>
        <dbReference type="EMBL" id="MFC5517928.1"/>
    </source>
</evidence>
<dbReference type="RefSeq" id="WP_266345313.1">
    <property type="nucleotide sequence ID" value="NZ_JAPKNH010000007.1"/>
</dbReference>
<keyword evidence="5 8" id="KW-0406">Ion transport</keyword>
<sequence length="187" mass="19018">MSPFAILILAVGMSVDALIASVGRGAAAPRPTITTALRTGIVFGVVEAITPLIGWLLGIAASQFVQAIDHWIAFGLLAAVGGRMALHAIRRPADVAAEERNGGFGTLLATAIGTSLDAMAVGVSLAFLDVNIIVIAIAIGLATTVMSTGGILAGRFIGVRFGRYAEIIGGFALIGLGVMILVEHLTA</sequence>
<protein>
    <recommendedName>
        <fullName evidence="8">Putative manganese efflux pump MntP</fullName>
    </recommendedName>
</protein>
<comment type="subcellular location">
    <subcellularLocation>
        <location evidence="8">Cell membrane</location>
        <topology evidence="8">Multi-pass membrane protein</topology>
    </subcellularLocation>
</comment>
<feature type="transmembrane region" description="Helical" evidence="8">
    <location>
        <begin position="6"/>
        <end position="27"/>
    </location>
</feature>
<evidence type="ECO:0000256" key="5">
    <source>
        <dbReference type="ARBA" id="ARBA00023065"/>
    </source>
</evidence>
<comment type="function">
    <text evidence="8">Probably functions as a manganese efflux pump.</text>
</comment>
<dbReference type="InterPro" id="IPR003810">
    <property type="entry name" value="Mntp/YtaF"/>
</dbReference>
<dbReference type="PANTHER" id="PTHR35529:SF1">
    <property type="entry name" value="MANGANESE EFFLUX PUMP MNTP-RELATED"/>
    <property type="match status" value="1"/>
</dbReference>
<keyword evidence="4 8" id="KW-1133">Transmembrane helix</keyword>
<evidence type="ECO:0000256" key="1">
    <source>
        <dbReference type="ARBA" id="ARBA00022448"/>
    </source>
</evidence>
<dbReference type="Pfam" id="PF02659">
    <property type="entry name" value="Mntp"/>
    <property type="match status" value="1"/>
</dbReference>
<accession>A0ABW0Q0P7</accession>
<evidence type="ECO:0000256" key="3">
    <source>
        <dbReference type="ARBA" id="ARBA00022692"/>
    </source>
</evidence>
<evidence type="ECO:0000256" key="4">
    <source>
        <dbReference type="ARBA" id="ARBA00022989"/>
    </source>
</evidence>
<keyword evidence="10" id="KW-1185">Reference proteome</keyword>
<keyword evidence="3 8" id="KW-0812">Transmembrane</keyword>
<dbReference type="HAMAP" id="MF_01521">
    <property type="entry name" value="MntP_pump"/>
    <property type="match status" value="1"/>
</dbReference>